<reference evidence="1" key="1">
    <citation type="submission" date="2016-10" db="EMBL/GenBank/DDBJ databases">
        <title>Sequence of Gallionella enrichment culture.</title>
        <authorList>
            <person name="Poehlein A."/>
            <person name="Muehling M."/>
            <person name="Daniel R."/>
        </authorList>
    </citation>
    <scope>NUCLEOTIDE SEQUENCE</scope>
</reference>
<dbReference type="AlphaFoldDB" id="A0A1J5R472"/>
<evidence type="ECO:0000313" key="1">
    <source>
        <dbReference type="EMBL" id="OIQ84515.1"/>
    </source>
</evidence>
<name>A0A1J5R472_9ZZZZ</name>
<gene>
    <name evidence="1" type="ORF">GALL_336560</name>
</gene>
<accession>A0A1J5R472</accession>
<protein>
    <submittedName>
        <fullName evidence="1">Uncharacterized protein</fullName>
    </submittedName>
</protein>
<organism evidence="1">
    <name type="scientific">mine drainage metagenome</name>
    <dbReference type="NCBI Taxonomy" id="410659"/>
    <lineage>
        <taxon>unclassified sequences</taxon>
        <taxon>metagenomes</taxon>
        <taxon>ecological metagenomes</taxon>
    </lineage>
</organism>
<dbReference type="EMBL" id="MLJW01000612">
    <property type="protein sequence ID" value="OIQ84515.1"/>
    <property type="molecule type" value="Genomic_DNA"/>
</dbReference>
<proteinExistence type="predicted"/>
<comment type="caution">
    <text evidence="1">The sequence shown here is derived from an EMBL/GenBank/DDBJ whole genome shotgun (WGS) entry which is preliminary data.</text>
</comment>
<sequence length="84" mass="9688">MTHFRHGLRLRTERVGHIEDWLGRNARGGWDIRLDEVSDDLQSKSYMIFFERPDDLTGLKWALTLRGMPDLPGHGGKGRESRVA</sequence>